<evidence type="ECO:0000256" key="9">
    <source>
        <dbReference type="ARBA" id="ARBA00023316"/>
    </source>
</evidence>
<sequence>MSRTILIMAGGTGGHIYPGLAVADALRAQGWNVVWLGAPNSMEAELVPKHGYPVAWVNFTGVRGKGLLRLLTLPFTLLRALGQSAVAIFSYRPDVVLGMGGYITMPGGLMAAMLRRPLVIHEQNSIAGMSNKVLAKLAARVLSGFPGVLKRAEWCGNPVRADIAALPEPIARYAARNGRLNVLVVGGSLGAQALNEALPKALALLTEQERPAVLHQTGKKHLEVVQKLYAQAGVKADIRPFLDDMAKQYANADVLICRAGALTIAELAAAGVASVLIPLPIAVDDHQTHNARFLSEQGAAILLPQKELSAEKLAQLLRGLSREKLLEMAQAARNLAKPDATRQVAQVCAELAGVAA</sequence>
<evidence type="ECO:0000256" key="7">
    <source>
        <dbReference type="ARBA" id="ARBA00023136"/>
    </source>
</evidence>
<keyword evidence="8" id="KW-0131">Cell cycle</keyword>
<gene>
    <name evidence="12" type="primary">murG_4</name>
    <name evidence="12" type="ORF">GALL_66430</name>
</gene>
<dbReference type="Pfam" id="PF03033">
    <property type="entry name" value="Glyco_transf_28"/>
    <property type="match status" value="1"/>
</dbReference>
<dbReference type="InterPro" id="IPR006009">
    <property type="entry name" value="GlcNAc_MurG"/>
</dbReference>
<dbReference type="CDD" id="cd03785">
    <property type="entry name" value="GT28_MurG"/>
    <property type="match status" value="1"/>
</dbReference>
<dbReference type="EMBL" id="MLJW01000019">
    <property type="protein sequence ID" value="OIR11787.1"/>
    <property type="molecule type" value="Genomic_DNA"/>
</dbReference>
<evidence type="ECO:0000256" key="8">
    <source>
        <dbReference type="ARBA" id="ARBA00023306"/>
    </source>
</evidence>
<reference evidence="12" key="1">
    <citation type="submission" date="2016-10" db="EMBL/GenBank/DDBJ databases">
        <title>Sequence of Gallionella enrichment culture.</title>
        <authorList>
            <person name="Poehlein A."/>
            <person name="Muehling M."/>
            <person name="Daniel R."/>
        </authorList>
    </citation>
    <scope>NUCLEOTIDE SEQUENCE</scope>
</reference>
<feature type="domain" description="Glycosyltransferase family 28 N-terminal" evidence="10">
    <location>
        <begin position="5"/>
        <end position="142"/>
    </location>
</feature>
<keyword evidence="4 12" id="KW-0808">Transferase</keyword>
<dbReference type="SUPFAM" id="SSF53756">
    <property type="entry name" value="UDP-Glycosyltransferase/glycogen phosphorylase"/>
    <property type="match status" value="1"/>
</dbReference>
<keyword evidence="7" id="KW-0472">Membrane</keyword>
<dbReference type="NCBIfam" id="TIGR01133">
    <property type="entry name" value="murG"/>
    <property type="match status" value="1"/>
</dbReference>
<keyword evidence="3 12" id="KW-0328">Glycosyltransferase</keyword>
<keyword evidence="5" id="KW-0133">Cell shape</keyword>
<evidence type="ECO:0000313" key="12">
    <source>
        <dbReference type="EMBL" id="OIR11787.1"/>
    </source>
</evidence>
<keyword evidence="9" id="KW-0961">Cell wall biogenesis/degradation</keyword>
<organism evidence="12">
    <name type="scientific">mine drainage metagenome</name>
    <dbReference type="NCBI Taxonomy" id="410659"/>
    <lineage>
        <taxon>unclassified sequences</taxon>
        <taxon>metagenomes</taxon>
        <taxon>ecological metagenomes</taxon>
    </lineage>
</organism>
<comment type="caution">
    <text evidence="12">The sequence shown here is derived from an EMBL/GenBank/DDBJ whole genome shotgun (WGS) entry which is preliminary data.</text>
</comment>
<evidence type="ECO:0000256" key="4">
    <source>
        <dbReference type="ARBA" id="ARBA00022679"/>
    </source>
</evidence>
<evidence type="ECO:0000256" key="5">
    <source>
        <dbReference type="ARBA" id="ARBA00022960"/>
    </source>
</evidence>
<evidence type="ECO:0000256" key="6">
    <source>
        <dbReference type="ARBA" id="ARBA00022984"/>
    </source>
</evidence>
<feature type="domain" description="Glycosyl transferase family 28 C-terminal" evidence="11">
    <location>
        <begin position="182"/>
        <end position="342"/>
    </location>
</feature>
<dbReference type="Pfam" id="PF04101">
    <property type="entry name" value="Glyco_tran_28_C"/>
    <property type="match status" value="1"/>
</dbReference>
<keyword evidence="2" id="KW-0132">Cell division</keyword>
<dbReference type="InterPro" id="IPR004276">
    <property type="entry name" value="GlycoTrans_28_N"/>
</dbReference>
<dbReference type="PANTHER" id="PTHR21015">
    <property type="entry name" value="UDP-N-ACETYLGLUCOSAMINE--N-ACETYLMURAMYL-(PENTAPEPTIDE) PYROPHOSPHORYL-UNDECAPRENOL N-ACETYLGLUCOSAMINE TRANSFERASE 1"/>
    <property type="match status" value="1"/>
</dbReference>
<evidence type="ECO:0000256" key="3">
    <source>
        <dbReference type="ARBA" id="ARBA00022676"/>
    </source>
</evidence>
<dbReference type="AlphaFoldDB" id="A0A1J5SUY7"/>
<dbReference type="GO" id="GO:0050511">
    <property type="term" value="F:undecaprenyldiphospho-muramoylpentapeptide beta-N-acetylglucosaminyltransferase activity"/>
    <property type="evidence" value="ECO:0007669"/>
    <property type="project" value="InterPro"/>
</dbReference>
<dbReference type="HAMAP" id="MF_00033">
    <property type="entry name" value="MurG"/>
    <property type="match status" value="1"/>
</dbReference>
<dbReference type="GO" id="GO:0071555">
    <property type="term" value="P:cell wall organization"/>
    <property type="evidence" value="ECO:0007669"/>
    <property type="project" value="UniProtKB-KW"/>
</dbReference>
<evidence type="ECO:0000256" key="2">
    <source>
        <dbReference type="ARBA" id="ARBA00022618"/>
    </source>
</evidence>
<dbReference type="Gene3D" id="3.40.50.2000">
    <property type="entry name" value="Glycogen Phosphorylase B"/>
    <property type="match status" value="2"/>
</dbReference>
<keyword evidence="1" id="KW-1003">Cell membrane</keyword>
<dbReference type="GO" id="GO:0008360">
    <property type="term" value="P:regulation of cell shape"/>
    <property type="evidence" value="ECO:0007669"/>
    <property type="project" value="UniProtKB-KW"/>
</dbReference>
<dbReference type="GO" id="GO:0005975">
    <property type="term" value="P:carbohydrate metabolic process"/>
    <property type="evidence" value="ECO:0007669"/>
    <property type="project" value="InterPro"/>
</dbReference>
<dbReference type="EC" id="2.4.1.227" evidence="12"/>
<evidence type="ECO:0000259" key="11">
    <source>
        <dbReference type="Pfam" id="PF04101"/>
    </source>
</evidence>
<proteinExistence type="inferred from homology"/>
<dbReference type="GO" id="GO:0009252">
    <property type="term" value="P:peptidoglycan biosynthetic process"/>
    <property type="evidence" value="ECO:0007669"/>
    <property type="project" value="UniProtKB-KW"/>
</dbReference>
<dbReference type="InterPro" id="IPR007235">
    <property type="entry name" value="Glyco_trans_28_C"/>
</dbReference>
<dbReference type="GO" id="GO:0051301">
    <property type="term" value="P:cell division"/>
    <property type="evidence" value="ECO:0007669"/>
    <property type="project" value="UniProtKB-KW"/>
</dbReference>
<evidence type="ECO:0000259" key="10">
    <source>
        <dbReference type="Pfam" id="PF03033"/>
    </source>
</evidence>
<name>A0A1J5SUY7_9ZZZZ</name>
<accession>A0A1J5SUY7</accession>
<dbReference type="PANTHER" id="PTHR21015:SF22">
    <property type="entry name" value="GLYCOSYLTRANSFERASE"/>
    <property type="match status" value="1"/>
</dbReference>
<keyword evidence="6" id="KW-0573">Peptidoglycan synthesis</keyword>
<protein>
    <submittedName>
        <fullName evidence="12">UDP-N-acetylglucosamine transferase</fullName>
        <ecNumber evidence="12">2.4.1.227</ecNumber>
    </submittedName>
</protein>
<evidence type="ECO:0000256" key="1">
    <source>
        <dbReference type="ARBA" id="ARBA00022475"/>
    </source>
</evidence>